<dbReference type="EMBL" id="JACHXN010000007">
    <property type="protein sequence ID" value="MBB3146198.1"/>
    <property type="molecule type" value="Genomic_DNA"/>
</dbReference>
<protein>
    <submittedName>
        <fullName evidence="1">Uncharacterized protein</fullName>
    </submittedName>
</protein>
<organism evidence="1 2">
    <name type="scientific">Phyllobacterium trifolii</name>
    <dbReference type="NCBI Taxonomy" id="300193"/>
    <lineage>
        <taxon>Bacteria</taxon>
        <taxon>Pseudomonadati</taxon>
        <taxon>Pseudomonadota</taxon>
        <taxon>Alphaproteobacteria</taxon>
        <taxon>Hyphomicrobiales</taxon>
        <taxon>Phyllobacteriaceae</taxon>
        <taxon>Phyllobacterium</taxon>
    </lineage>
</organism>
<dbReference type="AlphaFoldDB" id="A0A839U641"/>
<dbReference type="RefSeq" id="WP_183662039.1">
    <property type="nucleotide sequence ID" value="NZ_JACHXN010000007.1"/>
</dbReference>
<evidence type="ECO:0000313" key="2">
    <source>
        <dbReference type="Proteomes" id="UP000554520"/>
    </source>
</evidence>
<proteinExistence type="predicted"/>
<accession>A0A839U641</accession>
<comment type="caution">
    <text evidence="1">The sequence shown here is derived from an EMBL/GenBank/DDBJ whole genome shotgun (WGS) entry which is preliminary data.</text>
</comment>
<evidence type="ECO:0000313" key="1">
    <source>
        <dbReference type="EMBL" id="MBB3146198.1"/>
    </source>
</evidence>
<dbReference type="Proteomes" id="UP000554520">
    <property type="component" value="Unassembled WGS sequence"/>
</dbReference>
<keyword evidence="2" id="KW-1185">Reference proteome</keyword>
<reference evidence="1 2" key="1">
    <citation type="submission" date="2020-08" db="EMBL/GenBank/DDBJ databases">
        <title>Genomic Encyclopedia of Type Strains, Phase III (KMG-III): the genomes of soil and plant-associated and newly described type strains.</title>
        <authorList>
            <person name="Whitman W."/>
        </authorList>
    </citation>
    <scope>NUCLEOTIDE SEQUENCE [LARGE SCALE GENOMIC DNA]</scope>
    <source>
        <strain evidence="1 2">CECT 7015</strain>
    </source>
</reference>
<gene>
    <name evidence="1" type="ORF">FHS21_002613</name>
</gene>
<name>A0A839U641_9HYPH</name>
<sequence>MPIPRPHYSRNHPERFDACQLAIEDKLIELVGQAWDVGWHRDEILSAIIEIADNLSLARRDDIALAIETRLAKLIKKKDV</sequence>